<reference evidence="1 2" key="1">
    <citation type="submission" date="2016-02" db="EMBL/GenBank/DDBJ databases">
        <title>Complete genome sequence of Halocynthiibacter arcticus PAMC 20958t from arctic marine sediment.</title>
        <authorList>
            <person name="Lee Y.M."/>
            <person name="Baek K."/>
            <person name="Lee H.K."/>
            <person name="Shin S.C."/>
        </authorList>
    </citation>
    <scope>NUCLEOTIDE SEQUENCE [LARGE SCALE GENOMIC DNA]</scope>
    <source>
        <strain evidence="1">PAMC 20958</strain>
    </source>
</reference>
<dbReference type="NCBIfam" id="TIGR04409">
    <property type="entry name" value="LptC_YrbK"/>
    <property type="match status" value="1"/>
</dbReference>
<keyword evidence="2" id="KW-1185">Reference proteome</keyword>
<dbReference type="Gene3D" id="2.60.450.10">
    <property type="entry name" value="Lipopolysaccharide (LPS) transport protein A like domain"/>
    <property type="match status" value="1"/>
</dbReference>
<dbReference type="AlphaFoldDB" id="A0A126UXX5"/>
<name>A0A126UXX5_9RHOB</name>
<dbReference type="OrthoDB" id="7871110at2"/>
<proteinExistence type="predicted"/>
<dbReference type="Pfam" id="PF06835">
    <property type="entry name" value="LptC"/>
    <property type="match status" value="1"/>
</dbReference>
<dbReference type="KEGG" id="hat:RC74_06190"/>
<evidence type="ECO:0008006" key="3">
    <source>
        <dbReference type="Google" id="ProtNLM"/>
    </source>
</evidence>
<dbReference type="STRING" id="1579316.RC74_06190"/>
<accession>A0A126UXX5</accession>
<dbReference type="GO" id="GO:0015221">
    <property type="term" value="F:lipopolysaccharide transmembrane transporter activity"/>
    <property type="evidence" value="ECO:0007669"/>
    <property type="project" value="InterPro"/>
</dbReference>
<dbReference type="RefSeq" id="WP_039002809.1">
    <property type="nucleotide sequence ID" value="NZ_CP014327.1"/>
</dbReference>
<dbReference type="GO" id="GO:0005886">
    <property type="term" value="C:plasma membrane"/>
    <property type="evidence" value="ECO:0007669"/>
    <property type="project" value="InterPro"/>
</dbReference>
<evidence type="ECO:0000313" key="2">
    <source>
        <dbReference type="Proteomes" id="UP000070371"/>
    </source>
</evidence>
<organism evidence="1 2">
    <name type="scientific">Falsihalocynthiibacter arcticus</name>
    <dbReference type="NCBI Taxonomy" id="1579316"/>
    <lineage>
        <taxon>Bacteria</taxon>
        <taxon>Pseudomonadati</taxon>
        <taxon>Pseudomonadota</taxon>
        <taxon>Alphaproteobacteria</taxon>
        <taxon>Rhodobacterales</taxon>
        <taxon>Roseobacteraceae</taxon>
        <taxon>Falsihalocynthiibacter</taxon>
    </lineage>
</organism>
<dbReference type="Proteomes" id="UP000070371">
    <property type="component" value="Chromosome"/>
</dbReference>
<gene>
    <name evidence="1" type="ORF">RC74_06190</name>
</gene>
<sequence length="198" mass="21183">MKNNTYSTFIFWAKITLPLLALALLSTVFLLARPIDPGNAIPFAKVNVEELAREKGISAPNYSGITRDGTTISISANSAKPQPNGDRSTITTEGFNAEFELPEGAIVTLESETGVINTDTQSARLEGNVRVVSSVGYVVRSEQVDASISDARFSSTVPISAVGPGGKITAGSMELVRRNENYLLVFKDGVKLIYDPKG</sequence>
<dbReference type="InterPro" id="IPR026265">
    <property type="entry name" value="LptC"/>
</dbReference>
<protein>
    <recommendedName>
        <fullName evidence="3">LPS export ABC transporter periplasmic protein LptC</fullName>
    </recommendedName>
</protein>
<evidence type="ECO:0000313" key="1">
    <source>
        <dbReference type="EMBL" id="AML50923.1"/>
    </source>
</evidence>
<dbReference type="EMBL" id="CP014327">
    <property type="protein sequence ID" value="AML50923.1"/>
    <property type="molecule type" value="Genomic_DNA"/>
</dbReference>
<dbReference type="InterPro" id="IPR010664">
    <property type="entry name" value="LipoPS_assembly_LptC-rel"/>
</dbReference>